<reference evidence="1 2" key="1">
    <citation type="submission" date="2024-09" db="EMBL/GenBank/DDBJ databases">
        <authorList>
            <person name="Sun Q."/>
            <person name="Mori K."/>
        </authorList>
    </citation>
    <scope>NUCLEOTIDE SEQUENCE [LARGE SCALE GENOMIC DNA]</scope>
    <source>
        <strain evidence="1 2">CECT 7955</strain>
    </source>
</reference>
<dbReference type="RefSeq" id="WP_236458618.1">
    <property type="nucleotide sequence ID" value="NZ_CBCSGE010000001.1"/>
</dbReference>
<name>A0ABV5GTM6_9FLAO</name>
<dbReference type="EMBL" id="JBHMEY010000094">
    <property type="protein sequence ID" value="MFB9098688.1"/>
    <property type="molecule type" value="Genomic_DNA"/>
</dbReference>
<evidence type="ECO:0000313" key="1">
    <source>
        <dbReference type="EMBL" id="MFB9098688.1"/>
    </source>
</evidence>
<comment type="caution">
    <text evidence="1">The sequence shown here is derived from an EMBL/GenBank/DDBJ whole genome shotgun (WGS) entry which is preliminary data.</text>
</comment>
<sequence>MKTKKVTFGKSLENLTKYQFEFLQNIKGGVPNVPIVIHIPTRANPSCVEGYEWNEVLKRCVRTGVAESLDQIRTN</sequence>
<dbReference type="Proteomes" id="UP001589607">
    <property type="component" value="Unassembled WGS sequence"/>
</dbReference>
<keyword evidence="2" id="KW-1185">Reference proteome</keyword>
<protein>
    <submittedName>
        <fullName evidence="1">Uncharacterized protein</fullName>
    </submittedName>
</protein>
<evidence type="ECO:0000313" key="2">
    <source>
        <dbReference type="Proteomes" id="UP001589607"/>
    </source>
</evidence>
<accession>A0ABV5GTM6</accession>
<proteinExistence type="predicted"/>
<organism evidence="1 2">
    <name type="scientific">Flavobacterium jumunjinense</name>
    <dbReference type="NCBI Taxonomy" id="998845"/>
    <lineage>
        <taxon>Bacteria</taxon>
        <taxon>Pseudomonadati</taxon>
        <taxon>Bacteroidota</taxon>
        <taxon>Flavobacteriia</taxon>
        <taxon>Flavobacteriales</taxon>
        <taxon>Flavobacteriaceae</taxon>
        <taxon>Flavobacterium</taxon>
    </lineage>
</organism>
<gene>
    <name evidence="1" type="ORF">ACFFVF_19450</name>
</gene>